<dbReference type="Proteomes" id="UP000002209">
    <property type="component" value="Chromosome"/>
</dbReference>
<gene>
    <name evidence="2" type="ordered locus">GAU_2566</name>
</gene>
<proteinExistence type="predicted"/>
<dbReference type="SUPFAM" id="SSF63829">
    <property type="entry name" value="Calcium-dependent phosphotriesterase"/>
    <property type="match status" value="1"/>
</dbReference>
<feature type="compositionally biased region" description="Polar residues" evidence="1">
    <location>
        <begin position="463"/>
        <end position="485"/>
    </location>
</feature>
<evidence type="ECO:0008006" key="4">
    <source>
        <dbReference type="Google" id="ProtNLM"/>
    </source>
</evidence>
<sequence length="485" mass="51531">MTAPSIRRGHSSGNRLSRVFSVAMGLAGVTLGHPLCAQPIDSVGVARTAYREALSAPTREAARELLLRATRAWPTQSAYWAPLARVAGRLNDTATVTSAVRALIDMQLAEPLLADSTLDRWWSIPTLAPLHREAQRLAGPLANAHVIATLADSTIFAEGVDAHSRTDALYVASIRHRTVFEHRPDGTVRDLLLHQDPRMGAVFGVRVAPDGRALWVTTAPHAAATPAPPLPATAQITGRGALVKVRIRDGHIEGYWPLSPDTASHIPGDLAVAPDGTVIVTDSDAATVYVLDPRARRLRAIVDPWFRSLQGVVAVPSRVPGKPAALVADYSHGLLHVELAPVVMGPRVRRLQEAPGTTVLGIDGMVWHDGALLAVQNGVTPARIVRVQLDAELTRVQSLAVIDKQPAIATDPTIGTLWRGGFAYVANSQWSQYNARGQRVTGTALSPTVILCVPLPSGAATKGTRSSASTPPVNASCTRSVARSP</sequence>
<evidence type="ECO:0000256" key="1">
    <source>
        <dbReference type="SAM" id="MobiDB-lite"/>
    </source>
</evidence>
<evidence type="ECO:0000313" key="3">
    <source>
        <dbReference type="Proteomes" id="UP000002209"/>
    </source>
</evidence>
<organism evidence="2 3">
    <name type="scientific">Gemmatimonas aurantiaca (strain DSM 14586 / JCM 11422 / NBRC 100505 / T-27)</name>
    <dbReference type="NCBI Taxonomy" id="379066"/>
    <lineage>
        <taxon>Bacteria</taxon>
        <taxon>Pseudomonadati</taxon>
        <taxon>Gemmatimonadota</taxon>
        <taxon>Gemmatimonadia</taxon>
        <taxon>Gemmatimonadales</taxon>
        <taxon>Gemmatimonadaceae</taxon>
        <taxon>Gemmatimonas</taxon>
    </lineage>
</organism>
<dbReference type="STRING" id="379066.GAU_2566"/>
<dbReference type="AlphaFoldDB" id="C1AA10"/>
<dbReference type="KEGG" id="gau:GAU_2566"/>
<dbReference type="eggNOG" id="COG3391">
    <property type="taxonomic scope" value="Bacteria"/>
</dbReference>
<evidence type="ECO:0000313" key="2">
    <source>
        <dbReference type="EMBL" id="BAH39608.1"/>
    </source>
</evidence>
<protein>
    <recommendedName>
        <fullName evidence="4">SMP-30/Gluconolactonase/LRE-like region domain-containing protein</fullName>
    </recommendedName>
</protein>
<dbReference type="HOGENOM" id="CLU_050676_0_0_0"/>
<dbReference type="eggNOG" id="COG3386">
    <property type="taxonomic scope" value="Bacteria"/>
</dbReference>
<accession>C1AA10</accession>
<reference evidence="3" key="1">
    <citation type="submission" date="2006-03" db="EMBL/GenBank/DDBJ databases">
        <title>Complete genome sequence of Gemmatimonas aurantiaca T-27 that represents a novel phylum Gemmatimonadetes.</title>
        <authorList>
            <person name="Takasaki K."/>
            <person name="Ichikawa N."/>
            <person name="Miura H."/>
            <person name="Matsushita S."/>
            <person name="Watanabe Y."/>
            <person name="Oguchi A."/>
            <person name="Ankai A."/>
            <person name="Yashiro I."/>
            <person name="Takahashi M."/>
            <person name="Terui Y."/>
            <person name="Fukui S."/>
            <person name="Yokoyama H."/>
            <person name="Tanikawa S."/>
            <person name="Hanada S."/>
            <person name="Kamagata Y."/>
            <person name="Fujita N."/>
        </authorList>
    </citation>
    <scope>NUCLEOTIDE SEQUENCE [LARGE SCALE GENOMIC DNA]</scope>
    <source>
        <strain evidence="3">T-27 / DSM 14586 / JCM 11422 / NBRC 100505</strain>
    </source>
</reference>
<feature type="region of interest" description="Disordered" evidence="1">
    <location>
        <begin position="461"/>
        <end position="485"/>
    </location>
</feature>
<name>C1AA10_GEMAT</name>
<dbReference type="EMBL" id="AP009153">
    <property type="protein sequence ID" value="BAH39608.1"/>
    <property type="molecule type" value="Genomic_DNA"/>
</dbReference>
<keyword evidence="3" id="KW-1185">Reference proteome</keyword>